<dbReference type="OrthoDB" id="102502at2"/>
<feature type="transmembrane region" description="Helical" evidence="6">
    <location>
        <begin position="309"/>
        <end position="326"/>
    </location>
</feature>
<feature type="transmembrane region" description="Helical" evidence="6">
    <location>
        <begin position="246"/>
        <end position="269"/>
    </location>
</feature>
<keyword evidence="5 6" id="KW-0472">Membrane</keyword>
<evidence type="ECO:0000313" key="9">
    <source>
        <dbReference type="Proteomes" id="UP000290602"/>
    </source>
</evidence>
<evidence type="ECO:0000256" key="5">
    <source>
        <dbReference type="ARBA" id="ARBA00023136"/>
    </source>
</evidence>
<evidence type="ECO:0000259" key="7">
    <source>
        <dbReference type="PROSITE" id="PS50850"/>
    </source>
</evidence>
<dbReference type="InterPro" id="IPR036259">
    <property type="entry name" value="MFS_trans_sf"/>
</dbReference>
<reference evidence="8 9" key="1">
    <citation type="submission" date="2018-08" db="EMBL/GenBank/DDBJ databases">
        <title>Lactobacillus suantsai sp. nov., isolated from traditional fermented suan-tsai in Taiwan.</title>
        <authorList>
            <person name="Huang C.-H."/>
        </authorList>
    </citation>
    <scope>NUCLEOTIDE SEQUENCE [LARGE SCALE GENOMIC DNA]</scope>
    <source>
        <strain evidence="8 9">BCRC 12945</strain>
    </source>
</reference>
<dbReference type="SUPFAM" id="SSF103473">
    <property type="entry name" value="MFS general substrate transporter"/>
    <property type="match status" value="1"/>
</dbReference>
<protein>
    <submittedName>
        <fullName evidence="8">MFS transporter</fullName>
    </submittedName>
</protein>
<name>A0A4Q0VI12_9LACO</name>
<dbReference type="GO" id="GO:0022857">
    <property type="term" value="F:transmembrane transporter activity"/>
    <property type="evidence" value="ECO:0007669"/>
    <property type="project" value="InterPro"/>
</dbReference>
<dbReference type="Pfam" id="PF07690">
    <property type="entry name" value="MFS_1"/>
    <property type="match status" value="1"/>
</dbReference>
<feature type="transmembrane region" description="Helical" evidence="6">
    <location>
        <begin position="26"/>
        <end position="45"/>
    </location>
</feature>
<dbReference type="CDD" id="cd17321">
    <property type="entry name" value="MFS_MMR_MDR_like"/>
    <property type="match status" value="1"/>
</dbReference>
<feature type="transmembrane region" description="Helical" evidence="6">
    <location>
        <begin position="178"/>
        <end position="201"/>
    </location>
</feature>
<evidence type="ECO:0000256" key="3">
    <source>
        <dbReference type="ARBA" id="ARBA00022692"/>
    </source>
</evidence>
<feature type="transmembrane region" description="Helical" evidence="6">
    <location>
        <begin position="57"/>
        <end position="83"/>
    </location>
</feature>
<sequence>MSTLDASIVNIALPVMERSLHIPMNQVEWVVSIYLLVTCAFLLLFGKMSDSYGKIRIFKWGAGLFTLGSFLCGVNLGLSFLLFSRVTQGIGAAMTMSTNSGIITEIFPKTERGRALGTIGSFVSLGSIAGPGIGGLILANYSWGYIFWMNVPIGIIALMYGHFILPHDVTFSDDAIDWLGAGLFFITIATTFGGIFGGQAIGFTQPIILWGLALGPCFFLSFLLTEYRCPHPLVALRLFANAQFSVSLLSAFLVFVANLFFSVIMPFFLENTRHLPANVAGYLFMTFPLVQVVIAPLSGLVTDHVGPELITVIGLALISLSQLGYLNTTVGLPFAFLVLFIATGGLGNGIFQAPNNTIVMSAIPVTELGIAGSLSALVRELGMVIGIATATTVLFSSMSHQAGHLVSTYPFGHPDLFIHALHTAFTLALVLCLLATGLSIYRWMVTPRNASVK</sequence>
<dbReference type="Gene3D" id="1.20.1250.20">
    <property type="entry name" value="MFS general substrate transporter like domains"/>
    <property type="match status" value="1"/>
</dbReference>
<feature type="domain" description="Major facilitator superfamily (MFS) profile" evidence="7">
    <location>
        <begin position="1"/>
        <end position="447"/>
    </location>
</feature>
<dbReference type="InterPro" id="IPR011701">
    <property type="entry name" value="MFS"/>
</dbReference>
<dbReference type="AlphaFoldDB" id="A0A4Q0VI12"/>
<feature type="transmembrane region" description="Helical" evidence="6">
    <location>
        <begin position="332"/>
        <end position="351"/>
    </location>
</feature>
<evidence type="ECO:0000256" key="4">
    <source>
        <dbReference type="ARBA" id="ARBA00022989"/>
    </source>
</evidence>
<feature type="transmembrane region" description="Helical" evidence="6">
    <location>
        <begin position="281"/>
        <end position="302"/>
    </location>
</feature>
<accession>A0A4Q0VI12</accession>
<feature type="transmembrane region" description="Helical" evidence="6">
    <location>
        <begin position="377"/>
        <end position="396"/>
    </location>
</feature>
<evidence type="ECO:0000256" key="6">
    <source>
        <dbReference type="SAM" id="Phobius"/>
    </source>
</evidence>
<dbReference type="GO" id="GO:0005886">
    <property type="term" value="C:plasma membrane"/>
    <property type="evidence" value="ECO:0007669"/>
    <property type="project" value="UniProtKB-SubCell"/>
</dbReference>
<evidence type="ECO:0000256" key="2">
    <source>
        <dbReference type="ARBA" id="ARBA00022448"/>
    </source>
</evidence>
<dbReference type="Gene3D" id="1.20.1720.10">
    <property type="entry name" value="Multidrug resistance protein D"/>
    <property type="match status" value="1"/>
</dbReference>
<evidence type="ECO:0000313" key="8">
    <source>
        <dbReference type="EMBL" id="RXI78992.1"/>
    </source>
</evidence>
<dbReference type="PROSITE" id="PS50850">
    <property type="entry name" value="MFS"/>
    <property type="match status" value="1"/>
</dbReference>
<dbReference type="Proteomes" id="UP000290602">
    <property type="component" value="Unassembled WGS sequence"/>
</dbReference>
<keyword evidence="2" id="KW-0813">Transport</keyword>
<dbReference type="PANTHER" id="PTHR42718">
    <property type="entry name" value="MAJOR FACILITATOR SUPERFAMILY MULTIDRUG TRANSPORTER MFSC"/>
    <property type="match status" value="1"/>
</dbReference>
<comment type="subcellular location">
    <subcellularLocation>
        <location evidence="1">Cell membrane</location>
        <topology evidence="1">Multi-pass membrane protein</topology>
    </subcellularLocation>
</comment>
<dbReference type="PANTHER" id="PTHR42718:SF9">
    <property type="entry name" value="MAJOR FACILITATOR SUPERFAMILY MULTIDRUG TRANSPORTER MFSC"/>
    <property type="match status" value="1"/>
</dbReference>
<feature type="transmembrane region" description="Helical" evidence="6">
    <location>
        <begin position="119"/>
        <end position="139"/>
    </location>
</feature>
<feature type="transmembrane region" description="Helical" evidence="6">
    <location>
        <begin position="207"/>
        <end position="225"/>
    </location>
</feature>
<proteinExistence type="predicted"/>
<gene>
    <name evidence="8" type="ORF">DXH47_05410</name>
</gene>
<keyword evidence="9" id="KW-1185">Reference proteome</keyword>
<keyword evidence="3 6" id="KW-0812">Transmembrane</keyword>
<dbReference type="EMBL" id="QXIL01000007">
    <property type="protein sequence ID" value="RXI78992.1"/>
    <property type="molecule type" value="Genomic_DNA"/>
</dbReference>
<keyword evidence="4 6" id="KW-1133">Transmembrane helix</keyword>
<feature type="transmembrane region" description="Helical" evidence="6">
    <location>
        <begin position="145"/>
        <end position="166"/>
    </location>
</feature>
<comment type="caution">
    <text evidence="8">The sequence shown here is derived from an EMBL/GenBank/DDBJ whole genome shotgun (WGS) entry which is preliminary data.</text>
</comment>
<organism evidence="8 9">
    <name type="scientific">Levilactobacillus suantsaii</name>
    <dbReference type="NCBI Taxonomy" id="2292255"/>
    <lineage>
        <taxon>Bacteria</taxon>
        <taxon>Bacillati</taxon>
        <taxon>Bacillota</taxon>
        <taxon>Bacilli</taxon>
        <taxon>Lactobacillales</taxon>
        <taxon>Lactobacillaceae</taxon>
        <taxon>Levilactobacillus</taxon>
    </lineage>
</organism>
<dbReference type="InterPro" id="IPR020846">
    <property type="entry name" value="MFS_dom"/>
</dbReference>
<evidence type="ECO:0000256" key="1">
    <source>
        <dbReference type="ARBA" id="ARBA00004651"/>
    </source>
</evidence>
<feature type="transmembrane region" description="Helical" evidence="6">
    <location>
        <begin position="416"/>
        <end position="441"/>
    </location>
</feature>